<organism evidence="3 4">
    <name type="scientific">Thermosinus carboxydivorans Nor1</name>
    <dbReference type="NCBI Taxonomy" id="401526"/>
    <lineage>
        <taxon>Bacteria</taxon>
        <taxon>Bacillati</taxon>
        <taxon>Bacillota</taxon>
        <taxon>Negativicutes</taxon>
        <taxon>Selenomonadales</taxon>
        <taxon>Sporomusaceae</taxon>
        <taxon>Thermosinus</taxon>
    </lineage>
</organism>
<name>A1HUB7_9FIRM</name>
<reference evidence="3 4" key="1">
    <citation type="submission" date="2007-01" db="EMBL/GenBank/DDBJ databases">
        <title>Annotation of the draft genome assembly of Thermosinus carboxydivorans Nor1.</title>
        <authorList>
            <consortium name="US DOE Joint Genome Institute (JGI-ORNL)"/>
            <person name="Larimer F."/>
            <person name="Land M."/>
            <person name="Hauser L."/>
        </authorList>
    </citation>
    <scope>NUCLEOTIDE SEQUENCE [LARGE SCALE GENOMIC DNA]</scope>
    <source>
        <strain evidence="3 4">Nor1</strain>
    </source>
</reference>
<accession>A1HUB7</accession>
<dbReference type="AlphaFoldDB" id="A1HUB7"/>
<keyword evidence="2" id="KW-0472">Membrane</keyword>
<evidence type="ECO:0000256" key="1">
    <source>
        <dbReference type="SAM" id="MobiDB-lite"/>
    </source>
</evidence>
<dbReference type="EMBL" id="AAWL01000037">
    <property type="protein sequence ID" value="EAX46374.1"/>
    <property type="molecule type" value="Genomic_DNA"/>
</dbReference>
<keyword evidence="2" id="KW-1133">Transmembrane helix</keyword>
<reference evidence="3 4" key="2">
    <citation type="submission" date="2007-01" db="EMBL/GenBank/DDBJ databases">
        <title>Sequencing of the draft genome and assembly of Thermosinus carboxydivorans Nor1.</title>
        <authorList>
            <consortium name="US DOE Joint Genome Institute (JGI-PGF)"/>
            <person name="Copeland A."/>
            <person name="Lucas S."/>
            <person name="Lapidus A."/>
            <person name="Barry K."/>
            <person name="Glavina del Rio T."/>
            <person name="Dalin E."/>
            <person name="Tice H."/>
            <person name="Bruce D."/>
            <person name="Pitluck S."/>
            <person name="Richardson P."/>
        </authorList>
    </citation>
    <scope>NUCLEOTIDE SEQUENCE [LARGE SCALE GENOMIC DNA]</scope>
    <source>
        <strain evidence="3 4">Nor1</strain>
    </source>
</reference>
<evidence type="ECO:0000313" key="4">
    <source>
        <dbReference type="Proteomes" id="UP000005139"/>
    </source>
</evidence>
<evidence type="ECO:0000256" key="2">
    <source>
        <dbReference type="SAM" id="Phobius"/>
    </source>
</evidence>
<dbReference type="eggNOG" id="ENOG50339V7">
    <property type="taxonomic scope" value="Bacteria"/>
</dbReference>
<keyword evidence="2" id="KW-0812">Transmembrane</keyword>
<feature type="region of interest" description="Disordered" evidence="1">
    <location>
        <begin position="90"/>
        <end position="115"/>
    </location>
</feature>
<feature type="transmembrane region" description="Helical" evidence="2">
    <location>
        <begin position="48"/>
        <end position="71"/>
    </location>
</feature>
<keyword evidence="4" id="KW-1185">Reference proteome</keyword>
<dbReference type="Proteomes" id="UP000005139">
    <property type="component" value="Unassembled WGS sequence"/>
</dbReference>
<dbReference type="RefSeq" id="WP_007290621.1">
    <property type="nucleotide sequence ID" value="NZ_AAWL01000037.1"/>
</dbReference>
<feature type="transmembrane region" description="Helical" evidence="2">
    <location>
        <begin position="12"/>
        <end position="36"/>
    </location>
</feature>
<gene>
    <name evidence="3" type="ORF">TcarDRAFT_0050</name>
</gene>
<protein>
    <submittedName>
        <fullName evidence="3">Uncharacterized protein</fullName>
    </submittedName>
</protein>
<evidence type="ECO:0000313" key="3">
    <source>
        <dbReference type="EMBL" id="EAX46374.1"/>
    </source>
</evidence>
<comment type="caution">
    <text evidence="3">The sequence shown here is derived from an EMBL/GenBank/DDBJ whole genome shotgun (WGS) entry which is preliminary data.</text>
</comment>
<sequence>MYNYRIMRVSGLAVFRLLFVAGAVLGGSGGLILGLIERDAVGLLGGAFLGLVTGLGSGLTGLVYVLIFNLIAPLIGGIAIRVEKLTAPDDAASAEPTADPAPPPPDVDSQHQPAG</sequence>
<proteinExistence type="predicted"/>